<comment type="caution">
    <text evidence="4">The sequence shown here is derived from an EMBL/GenBank/DDBJ whole genome shotgun (WGS) entry which is preliminary data.</text>
</comment>
<dbReference type="InterPro" id="IPR016035">
    <property type="entry name" value="Acyl_Trfase/lysoPLipase"/>
</dbReference>
<evidence type="ECO:0000259" key="3">
    <source>
        <dbReference type="Pfam" id="PF12536"/>
    </source>
</evidence>
<dbReference type="InterPro" id="IPR002641">
    <property type="entry name" value="PNPLA_dom"/>
</dbReference>
<proteinExistence type="predicted"/>
<dbReference type="EMBL" id="JAGINP010000006">
    <property type="protein sequence ID" value="MBP2292475.1"/>
    <property type="molecule type" value="Genomic_DNA"/>
</dbReference>
<keyword evidence="5" id="KW-1185">Reference proteome</keyword>
<keyword evidence="1" id="KW-0443">Lipid metabolism</keyword>
<dbReference type="Gene3D" id="3.40.1090.10">
    <property type="entry name" value="Cytosolic phospholipase A2 catalytic domain"/>
    <property type="match status" value="1"/>
</dbReference>
<evidence type="ECO:0000256" key="1">
    <source>
        <dbReference type="ARBA" id="ARBA00023098"/>
    </source>
</evidence>
<protein>
    <submittedName>
        <fullName evidence="4">Acylesterase/phospholipase RssA</fullName>
    </submittedName>
</protein>
<sequence>MVDFERLNGGDVRLTIVAVDVTTGEEVHFDTDKVRLGPDHLLACSGFIPFFPPVEMDGRLLGDGGMAANLPLEAALEEPSDEDRLCIAIDLFRRSGGRPRTVGQAMDRQLDLLLSSQSAQAVRSLRRVHELRRHLRRLGERLPEGRRGDADVASALAEGAKDGDGATTLLLLSLAPVSRDVELRAFDYSRPVLAERWDAGRAAMEAALRGLDGQRAAPGEFAVRLAGGEAAGVQ</sequence>
<accession>A0ABS4SJ17</accession>
<dbReference type="Proteomes" id="UP000781958">
    <property type="component" value="Unassembled WGS sequence"/>
</dbReference>
<evidence type="ECO:0000259" key="2">
    <source>
        <dbReference type="Pfam" id="PF01734"/>
    </source>
</evidence>
<name>A0ABS4SJ17_9PROT</name>
<dbReference type="SUPFAM" id="SSF52151">
    <property type="entry name" value="FabD/lysophospholipase-like"/>
    <property type="match status" value="1"/>
</dbReference>
<dbReference type="Pfam" id="PF01734">
    <property type="entry name" value="Patatin"/>
    <property type="match status" value="1"/>
</dbReference>
<dbReference type="Pfam" id="PF12536">
    <property type="entry name" value="DUF3734"/>
    <property type="match status" value="1"/>
</dbReference>
<evidence type="ECO:0000313" key="4">
    <source>
        <dbReference type="EMBL" id="MBP2292475.1"/>
    </source>
</evidence>
<reference evidence="4 5" key="1">
    <citation type="submission" date="2021-03" db="EMBL/GenBank/DDBJ databases">
        <title>Genomic Encyclopedia of Type Strains, Phase III (KMG-III): the genomes of soil and plant-associated and newly described type strains.</title>
        <authorList>
            <person name="Whitman W."/>
        </authorList>
    </citation>
    <scope>NUCLEOTIDE SEQUENCE [LARGE SCALE GENOMIC DNA]</scope>
    <source>
        <strain evidence="4 5">IMMIB AFH-6</strain>
    </source>
</reference>
<gene>
    <name evidence="4" type="ORF">J2851_002245</name>
</gene>
<dbReference type="InterPro" id="IPR021095">
    <property type="entry name" value="DUF3734"/>
</dbReference>
<organism evidence="4 5">
    <name type="scientific">Azospirillum rugosum</name>
    <dbReference type="NCBI Taxonomy" id="416170"/>
    <lineage>
        <taxon>Bacteria</taxon>
        <taxon>Pseudomonadati</taxon>
        <taxon>Pseudomonadota</taxon>
        <taxon>Alphaproteobacteria</taxon>
        <taxon>Rhodospirillales</taxon>
        <taxon>Azospirillaceae</taxon>
        <taxon>Azospirillum</taxon>
    </lineage>
</organism>
<feature type="domain" description="DUF3734" evidence="3">
    <location>
        <begin position="115"/>
        <end position="209"/>
    </location>
</feature>
<feature type="domain" description="PNPLA" evidence="2">
    <location>
        <begin position="17"/>
        <end position="76"/>
    </location>
</feature>
<evidence type="ECO:0000313" key="5">
    <source>
        <dbReference type="Proteomes" id="UP000781958"/>
    </source>
</evidence>